<dbReference type="PANTHER" id="PTHR14119:SF3">
    <property type="entry name" value="ISOCHORISMATASE DOMAIN-CONTAINING PROTEIN 2"/>
    <property type="match status" value="1"/>
</dbReference>
<sequence length="191" mass="21931">MFGKMHMNKFLLQAEDCAVMVIDIQEKLFAAMDERFRSMLIRNCRILIEASQTLDMPIVVTEQYPKGMGGTIPEIEEHIRGTYRYEKLYFSCYRDPAIRDRTDSLGRNTVIVAGMETHVCVFQTVIDLLMAGYRVVVASDAVSSRRELDREEAMREMRSAGALIYSTEMIAFMLLEKAGTAQFKRLAPFFK</sequence>
<name>A0A485M8C1_9ZZZZ</name>
<protein>
    <submittedName>
        <fullName evidence="2">Nicotinamidase/pyrazinamidase</fullName>
    </submittedName>
</protein>
<gene>
    <name evidence="2" type="ORF">SCFA_820023</name>
</gene>
<dbReference type="InterPro" id="IPR000868">
    <property type="entry name" value="Isochorismatase-like_dom"/>
</dbReference>
<accession>A0A485M8C1</accession>
<dbReference type="AlphaFoldDB" id="A0A485M8C1"/>
<dbReference type="Gene3D" id="3.40.50.850">
    <property type="entry name" value="Isochorismatase-like"/>
    <property type="match status" value="1"/>
</dbReference>
<reference evidence="2" key="1">
    <citation type="submission" date="2019-03" db="EMBL/GenBank/DDBJ databases">
        <authorList>
            <person name="Hao L."/>
        </authorList>
    </citation>
    <scope>NUCLEOTIDE SEQUENCE</scope>
</reference>
<dbReference type="InterPro" id="IPR050993">
    <property type="entry name" value="Isochorismatase_domain"/>
</dbReference>
<dbReference type="PANTHER" id="PTHR14119">
    <property type="entry name" value="HYDROLASE"/>
    <property type="match status" value="1"/>
</dbReference>
<organism evidence="2">
    <name type="scientific">anaerobic digester metagenome</name>
    <dbReference type="NCBI Taxonomy" id="1263854"/>
    <lineage>
        <taxon>unclassified sequences</taxon>
        <taxon>metagenomes</taxon>
        <taxon>ecological metagenomes</taxon>
    </lineage>
</organism>
<proteinExistence type="predicted"/>
<dbReference type="SUPFAM" id="SSF52499">
    <property type="entry name" value="Isochorismatase-like hydrolases"/>
    <property type="match status" value="1"/>
</dbReference>
<evidence type="ECO:0000259" key="1">
    <source>
        <dbReference type="Pfam" id="PF00857"/>
    </source>
</evidence>
<evidence type="ECO:0000313" key="2">
    <source>
        <dbReference type="EMBL" id="VFU18390.1"/>
    </source>
</evidence>
<dbReference type="EMBL" id="CAADRM010000150">
    <property type="protein sequence ID" value="VFU18390.1"/>
    <property type="molecule type" value="Genomic_DNA"/>
</dbReference>
<feature type="domain" description="Isochorismatase-like" evidence="1">
    <location>
        <begin position="18"/>
        <end position="168"/>
    </location>
</feature>
<dbReference type="CDD" id="cd01012">
    <property type="entry name" value="YcaC_related"/>
    <property type="match status" value="1"/>
</dbReference>
<dbReference type="Pfam" id="PF00857">
    <property type="entry name" value="Isochorismatase"/>
    <property type="match status" value="1"/>
</dbReference>
<dbReference type="InterPro" id="IPR036380">
    <property type="entry name" value="Isochorismatase-like_sf"/>
</dbReference>